<dbReference type="Pfam" id="PF01656">
    <property type="entry name" value="CbiA"/>
    <property type="match status" value="1"/>
</dbReference>
<dbReference type="SUPFAM" id="SSF52540">
    <property type="entry name" value="P-loop containing nucleoside triphosphate hydrolases"/>
    <property type="match status" value="1"/>
</dbReference>
<protein>
    <submittedName>
        <fullName evidence="6">P-loop NTPase</fullName>
    </submittedName>
</protein>
<accession>A0ABV1B0V5</accession>
<feature type="compositionally biased region" description="Basic and acidic residues" evidence="3">
    <location>
        <begin position="523"/>
        <end position="548"/>
    </location>
</feature>
<comment type="caution">
    <text evidence="6">The sequence shown here is derived from an EMBL/GenBank/DDBJ whole genome shotgun (WGS) entry which is preliminary data.</text>
</comment>
<evidence type="ECO:0000256" key="3">
    <source>
        <dbReference type="SAM" id="MobiDB-lite"/>
    </source>
</evidence>
<dbReference type="PANTHER" id="PTHR32309:SF13">
    <property type="entry name" value="FERRIC ENTEROBACTIN TRANSPORT PROTEIN FEPE"/>
    <property type="match status" value="1"/>
</dbReference>
<feature type="compositionally biased region" description="Basic and acidic residues" evidence="3">
    <location>
        <begin position="572"/>
        <end position="587"/>
    </location>
</feature>
<reference evidence="6 7" key="1">
    <citation type="submission" date="2024-03" db="EMBL/GenBank/DDBJ databases">
        <title>Human intestinal bacterial collection.</title>
        <authorList>
            <person name="Pauvert C."/>
            <person name="Hitch T.C.A."/>
            <person name="Clavel T."/>
        </authorList>
    </citation>
    <scope>NUCLEOTIDE SEQUENCE [LARGE SCALE GENOMIC DNA]</scope>
    <source>
        <strain evidence="6 7">CLA-AA-H175</strain>
    </source>
</reference>
<feature type="region of interest" description="Disordered" evidence="3">
    <location>
        <begin position="455"/>
        <end position="493"/>
    </location>
</feature>
<feature type="transmembrane region" description="Helical" evidence="4">
    <location>
        <begin position="12"/>
        <end position="35"/>
    </location>
</feature>
<keyword evidence="2" id="KW-0067">ATP-binding</keyword>
<dbReference type="InterPro" id="IPR050445">
    <property type="entry name" value="Bact_polysacc_biosynth/exp"/>
</dbReference>
<keyword evidence="4" id="KW-0812">Transmembrane</keyword>
<keyword evidence="7" id="KW-1185">Reference proteome</keyword>
<evidence type="ECO:0000313" key="7">
    <source>
        <dbReference type="Proteomes" id="UP001457197"/>
    </source>
</evidence>
<evidence type="ECO:0000259" key="5">
    <source>
        <dbReference type="Pfam" id="PF01656"/>
    </source>
</evidence>
<evidence type="ECO:0000313" key="6">
    <source>
        <dbReference type="EMBL" id="MEQ2362759.1"/>
    </source>
</evidence>
<keyword evidence="4" id="KW-1133">Transmembrane helix</keyword>
<dbReference type="InterPro" id="IPR002586">
    <property type="entry name" value="CobQ/CobB/MinD/ParA_Nub-bd_dom"/>
</dbReference>
<proteinExistence type="predicted"/>
<evidence type="ECO:0000256" key="2">
    <source>
        <dbReference type="ARBA" id="ARBA00022840"/>
    </source>
</evidence>
<dbReference type="EMBL" id="JBBMEO010000023">
    <property type="protein sequence ID" value="MEQ2362759.1"/>
    <property type="molecule type" value="Genomic_DNA"/>
</dbReference>
<keyword evidence="4" id="KW-0472">Membrane</keyword>
<feature type="transmembrane region" description="Helical" evidence="4">
    <location>
        <begin position="177"/>
        <end position="200"/>
    </location>
</feature>
<organism evidence="6 7">
    <name type="scientific">Faecalibacterium tardum</name>
    <dbReference type="NCBI Taxonomy" id="3133156"/>
    <lineage>
        <taxon>Bacteria</taxon>
        <taxon>Bacillati</taxon>
        <taxon>Bacillota</taxon>
        <taxon>Clostridia</taxon>
        <taxon>Eubacteriales</taxon>
        <taxon>Oscillospiraceae</taxon>
        <taxon>Faecalibacterium</taxon>
    </lineage>
</organism>
<dbReference type="CDD" id="cd05387">
    <property type="entry name" value="BY-kinase"/>
    <property type="match status" value="1"/>
</dbReference>
<gene>
    <name evidence="6" type="ORF">WMO44_11505</name>
</gene>
<name>A0ABV1B0V5_9FIRM</name>
<dbReference type="Gene3D" id="3.40.50.300">
    <property type="entry name" value="P-loop containing nucleotide triphosphate hydrolases"/>
    <property type="match status" value="1"/>
</dbReference>
<evidence type="ECO:0000256" key="1">
    <source>
        <dbReference type="ARBA" id="ARBA00022741"/>
    </source>
</evidence>
<dbReference type="Proteomes" id="UP001457197">
    <property type="component" value="Unassembled WGS sequence"/>
</dbReference>
<dbReference type="InterPro" id="IPR027417">
    <property type="entry name" value="P-loop_NTPase"/>
</dbReference>
<dbReference type="PANTHER" id="PTHR32309">
    <property type="entry name" value="TYROSINE-PROTEIN KINASE"/>
    <property type="match status" value="1"/>
</dbReference>
<sequence length="637" mass="70179">MSDLLYAAFKRWKMILALGLLGFFCGFVLSGISYLQGNYTSYEIDCSIAITSQSSTGNFINNSDYLSSSDFYLAQDMVDAATFVIKSNRALQTAIDNAGLVSVTTKDVSQNLEVSRYNETQVLLLTLSWNNADAGIRLMNALLDASKEILPQTLMVGSVAVIDAPEAKYMMGGGGYVSLWVIFCLLGLVAGVGMAVLELLMRPTLLNLKDVEDVLGLETLGSIPRDSSYFQKDIQLLSEKHSVDADAVQNFASAAYILINRFGTKEKQHRFYVTSAEDGEGKSTVAANLALQLSDMEKRTLLLDLNTRSPSLSGMFLQNVEYSRTLNALYKGESAEQDAVISLTGYLDLLPMVLERNAVPLDGTLFDFLESIMEPYEYVVIDASSVGRSSDVLRLNKLANNVLFVVRYDATPLPAIQDAIEKLDKSGVRVLGCVVNEVQSLETFQFRSEHIKAPIRKEEKNTENSGSPLPEDLLRPAEPGADSTWKPANDGRSVMDELTDDLQRSQNTRSDDEIMWELLRMGKDGSWKQSEPKTAADSDALRKSRSVPDTHPSLESFPAPQPVPEAPSTQVPEDKPKIAHSESEAKLKSSPLPWIEQESELKSDKKRSRVLKPAAPSKHGKTSGRRGLVFSSKRSKH</sequence>
<feature type="region of interest" description="Disordered" evidence="3">
    <location>
        <begin position="523"/>
        <end position="637"/>
    </location>
</feature>
<evidence type="ECO:0000256" key="4">
    <source>
        <dbReference type="SAM" id="Phobius"/>
    </source>
</evidence>
<keyword evidence="1" id="KW-0547">Nucleotide-binding</keyword>
<feature type="domain" description="CobQ/CobB/MinD/ParA nucleotide binding" evidence="5">
    <location>
        <begin position="273"/>
        <end position="442"/>
    </location>
</feature>
<dbReference type="InterPro" id="IPR005702">
    <property type="entry name" value="Wzc-like_C"/>
</dbReference>